<organism evidence="2 3">
    <name type="scientific">Marispirochaeta aestuarii</name>
    <dbReference type="NCBI Taxonomy" id="1963862"/>
    <lineage>
        <taxon>Bacteria</taxon>
        <taxon>Pseudomonadati</taxon>
        <taxon>Spirochaetota</taxon>
        <taxon>Spirochaetia</taxon>
        <taxon>Spirochaetales</taxon>
        <taxon>Spirochaetaceae</taxon>
        <taxon>Marispirochaeta</taxon>
    </lineage>
</organism>
<keyword evidence="3" id="KW-1185">Reference proteome</keyword>
<comment type="caution">
    <text evidence="2">The sequence shown here is derived from an EMBL/GenBank/DDBJ whole genome shotgun (WGS) entry which is preliminary data.</text>
</comment>
<dbReference type="InterPro" id="IPR018649">
    <property type="entry name" value="SHOCT"/>
</dbReference>
<feature type="domain" description="SHOCT" evidence="1">
    <location>
        <begin position="160"/>
        <end position="185"/>
    </location>
</feature>
<dbReference type="STRING" id="1963862.B4O97_12215"/>
<accession>A0A1Y1RY09</accession>
<dbReference type="Pfam" id="PF09851">
    <property type="entry name" value="SHOCT"/>
    <property type="match status" value="1"/>
</dbReference>
<protein>
    <recommendedName>
        <fullName evidence="1">SHOCT domain-containing protein</fullName>
    </recommendedName>
</protein>
<dbReference type="EMBL" id="MWQY01000012">
    <property type="protein sequence ID" value="ORC34701.1"/>
    <property type="molecule type" value="Genomic_DNA"/>
</dbReference>
<evidence type="ECO:0000313" key="2">
    <source>
        <dbReference type="EMBL" id="ORC34701.1"/>
    </source>
</evidence>
<evidence type="ECO:0000313" key="3">
    <source>
        <dbReference type="Proteomes" id="UP000192343"/>
    </source>
</evidence>
<dbReference type="AlphaFoldDB" id="A0A1Y1RY09"/>
<proteinExistence type="predicted"/>
<reference evidence="2 3" key="1">
    <citation type="submission" date="2017-03" db="EMBL/GenBank/DDBJ databases">
        <title>Draft Genome sequence of Marispirochaeta sp. strain JC444.</title>
        <authorList>
            <person name="Shivani Y."/>
            <person name="Subhash Y."/>
            <person name="Sasikala C."/>
            <person name="Ramana C."/>
        </authorList>
    </citation>
    <scope>NUCLEOTIDE SEQUENCE [LARGE SCALE GENOMIC DNA]</scope>
    <source>
        <strain evidence="2 3">JC444</strain>
    </source>
</reference>
<name>A0A1Y1RY09_9SPIO</name>
<gene>
    <name evidence="2" type="ORF">B4O97_12215</name>
</gene>
<sequence>MKDVFWRIVSMKRYFFVFFAVFILVSVAVWGDSDTHDQSIADVESEIRDVLGLTMTENINPEKVPDNLMLELGDAVMASHVGSGAQHEWMDRMMGGEGSDSLDSAHRWMAFQYLTGGYGASGMGGYGMMGGGMMGGGIGRGWGLMSNSGVENYSNPYNSPEDILKRRYAAGEITREQYQQMLKDLQ</sequence>
<dbReference type="Proteomes" id="UP000192343">
    <property type="component" value="Unassembled WGS sequence"/>
</dbReference>
<evidence type="ECO:0000259" key="1">
    <source>
        <dbReference type="Pfam" id="PF09851"/>
    </source>
</evidence>